<dbReference type="STRING" id="708126.BW727_101859"/>
<dbReference type="SUPFAM" id="SSF140566">
    <property type="entry name" value="FlgN-like"/>
    <property type="match status" value="1"/>
</dbReference>
<dbReference type="KEGG" id="jda:BW727_101859"/>
<keyword evidence="3" id="KW-1185">Reference proteome</keyword>
<evidence type="ECO:0000313" key="3">
    <source>
        <dbReference type="Proteomes" id="UP000188993"/>
    </source>
</evidence>
<dbReference type="Proteomes" id="UP000188993">
    <property type="component" value="Chromosome"/>
</dbReference>
<gene>
    <name evidence="2" type="ORF">BW727_101859</name>
</gene>
<dbReference type="GO" id="GO:0044780">
    <property type="term" value="P:bacterial-type flagellum assembly"/>
    <property type="evidence" value="ECO:0007669"/>
    <property type="project" value="InterPro"/>
</dbReference>
<dbReference type="OrthoDB" id="2156698at2"/>
<evidence type="ECO:0008006" key="4">
    <source>
        <dbReference type="Google" id="ProtNLM"/>
    </source>
</evidence>
<dbReference type="RefSeq" id="WP_062467809.1">
    <property type="nucleotide sequence ID" value="NZ_BBYN01000003.1"/>
</dbReference>
<feature type="compositionally biased region" description="Polar residues" evidence="1">
    <location>
        <begin position="100"/>
        <end position="121"/>
    </location>
</feature>
<accession>A0A1S6IRK2</accession>
<evidence type="ECO:0000313" key="2">
    <source>
        <dbReference type="EMBL" id="AQS54183.1"/>
    </source>
</evidence>
<protein>
    <recommendedName>
        <fullName evidence="4">Flagellar protein FlgN</fullName>
    </recommendedName>
</protein>
<reference evidence="2 3" key="1">
    <citation type="journal article" date="2014" name="Int. J. Syst. Evol. Microbiol.">
        <title>Jeotgalibaca dankookensis gen. nov., sp. nov., a member of the family Carnobacteriaceae, isolated from seujeot (Korean traditional food).</title>
        <authorList>
            <person name="Lee D.G."/>
            <person name="Trujillo M.E."/>
            <person name="Kang H."/>
            <person name="Ahn T.Y."/>
        </authorList>
    </citation>
    <scope>NUCLEOTIDE SEQUENCE [LARGE SCALE GENOMIC DNA]</scope>
    <source>
        <strain evidence="2 3">EX-07</strain>
    </source>
</reference>
<dbReference type="AlphaFoldDB" id="A0A1S6IRK2"/>
<feature type="region of interest" description="Disordered" evidence="1">
    <location>
        <begin position="97"/>
        <end position="121"/>
    </location>
</feature>
<dbReference type="InterPro" id="IPR036679">
    <property type="entry name" value="FlgN-like_sf"/>
</dbReference>
<name>A0A1S6IRK2_9LACT</name>
<organism evidence="2 3">
    <name type="scientific">Jeotgalibaca dankookensis</name>
    <dbReference type="NCBI Taxonomy" id="708126"/>
    <lineage>
        <taxon>Bacteria</taxon>
        <taxon>Bacillati</taxon>
        <taxon>Bacillota</taxon>
        <taxon>Bacilli</taxon>
        <taxon>Lactobacillales</taxon>
        <taxon>Carnobacteriaceae</taxon>
        <taxon>Jeotgalibaca</taxon>
    </lineage>
</organism>
<proteinExistence type="predicted"/>
<dbReference type="EMBL" id="CP019728">
    <property type="protein sequence ID" value="AQS54183.1"/>
    <property type="molecule type" value="Genomic_DNA"/>
</dbReference>
<evidence type="ECO:0000256" key="1">
    <source>
        <dbReference type="SAM" id="MobiDB-lite"/>
    </source>
</evidence>
<sequence length="121" mass="13592">MKQTETVRGHLTAFVQLLESEREALLENRGERVATIVEEKQTFLHTMAAVDLKTVDSSILKPLIETIRQLQETNLILTKQTLHYHKVVLDALGEGKKTGKTYSKQGTPTSSNQANLLNQSF</sequence>